<accession>U1S9M4</accession>
<dbReference type="AlphaFoldDB" id="U1S9M4"/>
<dbReference type="EMBL" id="AVQG01000056">
    <property type="protein sequence ID" value="ERH48510.1"/>
    <property type="molecule type" value="Genomic_DNA"/>
</dbReference>
<protein>
    <submittedName>
        <fullName evidence="1">Uncharacterized protein</fullName>
    </submittedName>
</protein>
<dbReference type="Proteomes" id="UP000016504">
    <property type="component" value="Unassembled WGS sequence"/>
</dbReference>
<organism evidence="1 2">
    <name type="scientific">Pseudomonas simiae</name>
    <dbReference type="NCBI Taxonomy" id="321846"/>
    <lineage>
        <taxon>Bacteria</taxon>
        <taxon>Pseudomonadati</taxon>
        <taxon>Pseudomonadota</taxon>
        <taxon>Gammaproteobacteria</taxon>
        <taxon>Pseudomonadales</taxon>
        <taxon>Pseudomonadaceae</taxon>
        <taxon>Pseudomonas</taxon>
    </lineage>
</organism>
<evidence type="ECO:0000313" key="2">
    <source>
        <dbReference type="Proteomes" id="UP000016504"/>
    </source>
</evidence>
<reference evidence="1 2" key="1">
    <citation type="submission" date="2013-08" db="EMBL/GenBank/DDBJ databases">
        <title>Biodegradation of aromatic compounds in biofilm forming Pseudomonas isolated from sewage sludge.</title>
        <authorList>
            <person name="Qureshi A."/>
            <person name="Ghosh S."/>
            <person name="Khardenavis A.A."/>
            <person name="Kapley A."/>
            <person name="Purohit H.J."/>
        </authorList>
    </citation>
    <scope>NUCLEOTIDE SEQUENCE [LARGE SCALE GENOMIC DNA]</scope>
    <source>
        <strain evidence="1 2">EGD-AQ6</strain>
    </source>
</reference>
<name>U1S9M4_9PSED</name>
<sequence length="32" mass="3530">MGELLVEKACIVTLDKIGINRLKALTLFVISK</sequence>
<gene>
    <name evidence="1" type="ORF">O204_11625</name>
</gene>
<proteinExistence type="predicted"/>
<comment type="caution">
    <text evidence="1">The sequence shown here is derived from an EMBL/GenBank/DDBJ whole genome shotgun (WGS) entry which is preliminary data.</text>
</comment>
<evidence type="ECO:0000313" key="1">
    <source>
        <dbReference type="EMBL" id="ERH48510.1"/>
    </source>
</evidence>